<evidence type="ECO:0000313" key="2">
    <source>
        <dbReference type="EMBL" id="KAK4132142.1"/>
    </source>
</evidence>
<feature type="region of interest" description="Disordered" evidence="1">
    <location>
        <begin position="69"/>
        <end position="90"/>
    </location>
</feature>
<accession>A0AAN6ZBH8</accession>
<comment type="caution">
    <text evidence="2">The sequence shown here is derived from an EMBL/GenBank/DDBJ whole genome shotgun (WGS) entry which is preliminary data.</text>
</comment>
<dbReference type="AlphaFoldDB" id="A0AAN6ZBH8"/>
<evidence type="ECO:0000313" key="3">
    <source>
        <dbReference type="Proteomes" id="UP001304895"/>
    </source>
</evidence>
<dbReference type="EMBL" id="MU853419">
    <property type="protein sequence ID" value="KAK4132142.1"/>
    <property type="molecule type" value="Genomic_DNA"/>
</dbReference>
<reference evidence="2" key="2">
    <citation type="submission" date="2023-05" db="EMBL/GenBank/DDBJ databases">
        <authorList>
            <consortium name="Lawrence Berkeley National Laboratory"/>
            <person name="Steindorff A."/>
            <person name="Hensen N."/>
            <person name="Bonometti L."/>
            <person name="Westerberg I."/>
            <person name="Brannstrom I.O."/>
            <person name="Guillou S."/>
            <person name="Cros-Aarteil S."/>
            <person name="Calhoun S."/>
            <person name="Haridas S."/>
            <person name="Kuo A."/>
            <person name="Mondo S."/>
            <person name="Pangilinan J."/>
            <person name="Riley R."/>
            <person name="Labutti K."/>
            <person name="Andreopoulos B."/>
            <person name="Lipzen A."/>
            <person name="Chen C."/>
            <person name="Yanf M."/>
            <person name="Daum C."/>
            <person name="Ng V."/>
            <person name="Clum A."/>
            <person name="Ohm R."/>
            <person name="Martin F."/>
            <person name="Silar P."/>
            <person name="Natvig D."/>
            <person name="Lalanne C."/>
            <person name="Gautier V."/>
            <person name="Ament-Velasquez S.L."/>
            <person name="Kruys A."/>
            <person name="Hutchinson M.I."/>
            <person name="Powell A.J."/>
            <person name="Barry K."/>
            <person name="Miller A.N."/>
            <person name="Grigoriev I.V."/>
            <person name="Debuchy R."/>
            <person name="Gladieux P."/>
            <person name="Thoren M.H."/>
            <person name="Johannesson H."/>
        </authorList>
    </citation>
    <scope>NUCLEOTIDE SEQUENCE</scope>
    <source>
        <strain evidence="2">CBS 123565</strain>
    </source>
</reference>
<sequence>MCSFILQRLICQECRSPIVTDRVDFQGCGRPAKKCRGNKKRGASVRYVGADECDRCSLEMFEAGFELASPHDGENKMGDEESELGNSGSLPPDQLLLGVWIDAFQAVHNKVKE</sequence>
<dbReference type="Proteomes" id="UP001304895">
    <property type="component" value="Unassembled WGS sequence"/>
</dbReference>
<name>A0AAN6ZBH8_9PEZI</name>
<evidence type="ECO:0000256" key="1">
    <source>
        <dbReference type="SAM" id="MobiDB-lite"/>
    </source>
</evidence>
<organism evidence="2 3">
    <name type="scientific">Trichocladium antarcticum</name>
    <dbReference type="NCBI Taxonomy" id="1450529"/>
    <lineage>
        <taxon>Eukaryota</taxon>
        <taxon>Fungi</taxon>
        <taxon>Dikarya</taxon>
        <taxon>Ascomycota</taxon>
        <taxon>Pezizomycotina</taxon>
        <taxon>Sordariomycetes</taxon>
        <taxon>Sordariomycetidae</taxon>
        <taxon>Sordariales</taxon>
        <taxon>Chaetomiaceae</taxon>
        <taxon>Trichocladium</taxon>
    </lineage>
</organism>
<proteinExistence type="predicted"/>
<gene>
    <name evidence="2" type="ORF">BT67DRAFT_386041</name>
</gene>
<keyword evidence="3" id="KW-1185">Reference proteome</keyword>
<reference evidence="2" key="1">
    <citation type="journal article" date="2023" name="Mol. Phylogenet. Evol.">
        <title>Genome-scale phylogeny and comparative genomics of the fungal order Sordariales.</title>
        <authorList>
            <person name="Hensen N."/>
            <person name="Bonometti L."/>
            <person name="Westerberg I."/>
            <person name="Brannstrom I.O."/>
            <person name="Guillou S."/>
            <person name="Cros-Aarteil S."/>
            <person name="Calhoun S."/>
            <person name="Haridas S."/>
            <person name="Kuo A."/>
            <person name="Mondo S."/>
            <person name="Pangilinan J."/>
            <person name="Riley R."/>
            <person name="LaButti K."/>
            <person name="Andreopoulos B."/>
            <person name="Lipzen A."/>
            <person name="Chen C."/>
            <person name="Yan M."/>
            <person name="Daum C."/>
            <person name="Ng V."/>
            <person name="Clum A."/>
            <person name="Steindorff A."/>
            <person name="Ohm R.A."/>
            <person name="Martin F."/>
            <person name="Silar P."/>
            <person name="Natvig D.O."/>
            <person name="Lalanne C."/>
            <person name="Gautier V."/>
            <person name="Ament-Velasquez S.L."/>
            <person name="Kruys A."/>
            <person name="Hutchinson M.I."/>
            <person name="Powell A.J."/>
            <person name="Barry K."/>
            <person name="Miller A.N."/>
            <person name="Grigoriev I.V."/>
            <person name="Debuchy R."/>
            <person name="Gladieux P."/>
            <person name="Hiltunen Thoren M."/>
            <person name="Johannesson H."/>
        </authorList>
    </citation>
    <scope>NUCLEOTIDE SEQUENCE</scope>
    <source>
        <strain evidence="2">CBS 123565</strain>
    </source>
</reference>
<protein>
    <submittedName>
        <fullName evidence="2">Uncharacterized protein</fullName>
    </submittedName>
</protein>
<feature type="compositionally biased region" description="Basic and acidic residues" evidence="1">
    <location>
        <begin position="69"/>
        <end position="79"/>
    </location>
</feature>